<dbReference type="InterPro" id="IPR003594">
    <property type="entry name" value="HATPase_dom"/>
</dbReference>
<evidence type="ECO:0000256" key="11">
    <source>
        <dbReference type="SAM" id="Phobius"/>
    </source>
</evidence>
<reference evidence="14 15" key="1">
    <citation type="submission" date="2020-03" db="EMBL/GenBank/DDBJ databases">
        <title>Sequencing the genomes of 1000 actinobacteria strains.</title>
        <authorList>
            <person name="Klenk H.-P."/>
        </authorList>
    </citation>
    <scope>NUCLEOTIDE SEQUENCE [LARGE SCALE GENOMIC DNA]</scope>
    <source>
        <strain evidence="14 15">DSM 45668</strain>
    </source>
</reference>
<evidence type="ECO:0000259" key="12">
    <source>
        <dbReference type="PROSITE" id="PS50109"/>
    </source>
</evidence>
<dbReference type="GO" id="GO:0004673">
    <property type="term" value="F:protein histidine kinase activity"/>
    <property type="evidence" value="ECO:0007669"/>
    <property type="project" value="UniProtKB-EC"/>
</dbReference>
<evidence type="ECO:0000256" key="9">
    <source>
        <dbReference type="ARBA" id="ARBA00023012"/>
    </source>
</evidence>
<keyword evidence="9" id="KW-0902">Two-component regulatory system</keyword>
<evidence type="ECO:0000256" key="6">
    <source>
        <dbReference type="ARBA" id="ARBA00022692"/>
    </source>
</evidence>
<evidence type="ECO:0000259" key="13">
    <source>
        <dbReference type="PROSITE" id="PS50885"/>
    </source>
</evidence>
<organism evidence="14 15">
    <name type="scientific">Amycolatopsis viridis</name>
    <dbReference type="NCBI Taxonomy" id="185678"/>
    <lineage>
        <taxon>Bacteria</taxon>
        <taxon>Bacillati</taxon>
        <taxon>Actinomycetota</taxon>
        <taxon>Actinomycetes</taxon>
        <taxon>Pseudonocardiales</taxon>
        <taxon>Pseudonocardiaceae</taxon>
        <taxon>Amycolatopsis</taxon>
    </lineage>
</organism>
<dbReference type="PANTHER" id="PTHR45436">
    <property type="entry name" value="SENSOR HISTIDINE KINASE YKOH"/>
    <property type="match status" value="1"/>
</dbReference>
<dbReference type="CDD" id="cd06225">
    <property type="entry name" value="HAMP"/>
    <property type="match status" value="1"/>
</dbReference>
<sequence>MIRRILGVLRGIRARLVLIISLVAVVATAGATGINYVSARRTVLAAAQDRLMNQLRQDVDALAPTVRMPPDRTTLDELKTVIRGLSVFVRYRDIGSSDYSSPSSFPLGTPIPPELVYRVHTEGRLVFQRISDGDIGPALVVGMPVMTVGTDFRPVPSGLEVYAEYPLFQEQRQISEFALNGWRTAAVVVPLAVILAWLAAGAVLRPVRSLRDGARDLAHGRLSTRLPERGGDELAELARTFNESAASLEQSVGDLRRMEADARRFVADVSHELRTPLAAMTAVTEVLDEEGARLPGDAGTAARLIGEETRKLTRLVDDLIEISRFDNGRARMDRREADLGELIAATLRTRQWTDRVEAALPAGITAPVDARRFDVIVANLVGNALRHGAPPVRVRLSSSGPAALVEVTDHGPGLAEDVLPHVFDRFYKADSARTRSEGSGLGLSIAHNNAALHGGTLEAGNRPDGGARFLLRLPRAVAS</sequence>
<gene>
    <name evidence="14" type="ORF">FHX46_002511</name>
</gene>
<dbReference type="CDD" id="cd00082">
    <property type="entry name" value="HisKA"/>
    <property type="match status" value="1"/>
</dbReference>
<comment type="subcellular location">
    <subcellularLocation>
        <location evidence="2">Cell membrane</location>
    </subcellularLocation>
</comment>
<keyword evidence="4" id="KW-0597">Phosphoprotein</keyword>
<keyword evidence="8 11" id="KW-1133">Transmembrane helix</keyword>
<keyword evidence="5 14" id="KW-0808">Transferase</keyword>
<dbReference type="SMART" id="SM00388">
    <property type="entry name" value="HisKA"/>
    <property type="match status" value="1"/>
</dbReference>
<dbReference type="Gene3D" id="3.30.565.10">
    <property type="entry name" value="Histidine kinase-like ATPase, C-terminal domain"/>
    <property type="match status" value="1"/>
</dbReference>
<dbReference type="SUPFAM" id="SSF47384">
    <property type="entry name" value="Homodimeric domain of signal transducing histidine kinase"/>
    <property type="match status" value="1"/>
</dbReference>
<protein>
    <recommendedName>
        <fullName evidence="3">histidine kinase</fullName>
        <ecNumber evidence="3">2.7.13.3</ecNumber>
    </recommendedName>
</protein>
<dbReference type="SMART" id="SM00387">
    <property type="entry name" value="HATPase_c"/>
    <property type="match status" value="1"/>
</dbReference>
<dbReference type="Pfam" id="PF00512">
    <property type="entry name" value="HisKA"/>
    <property type="match status" value="1"/>
</dbReference>
<dbReference type="SUPFAM" id="SSF55874">
    <property type="entry name" value="ATPase domain of HSP90 chaperone/DNA topoisomerase II/histidine kinase"/>
    <property type="match status" value="1"/>
</dbReference>
<keyword evidence="7 14" id="KW-0418">Kinase</keyword>
<evidence type="ECO:0000256" key="3">
    <source>
        <dbReference type="ARBA" id="ARBA00012438"/>
    </source>
</evidence>
<evidence type="ECO:0000256" key="2">
    <source>
        <dbReference type="ARBA" id="ARBA00004236"/>
    </source>
</evidence>
<keyword evidence="15" id="KW-1185">Reference proteome</keyword>
<dbReference type="Gene3D" id="1.10.287.130">
    <property type="match status" value="1"/>
</dbReference>
<dbReference type="InterPro" id="IPR050428">
    <property type="entry name" value="TCS_sensor_his_kinase"/>
</dbReference>
<proteinExistence type="predicted"/>
<dbReference type="PROSITE" id="PS50885">
    <property type="entry name" value="HAMP"/>
    <property type="match status" value="1"/>
</dbReference>
<keyword evidence="10 11" id="KW-0472">Membrane</keyword>
<dbReference type="InterPro" id="IPR003660">
    <property type="entry name" value="HAMP_dom"/>
</dbReference>
<feature type="transmembrane region" description="Helical" evidence="11">
    <location>
        <begin position="182"/>
        <end position="204"/>
    </location>
</feature>
<feature type="domain" description="Histidine kinase" evidence="12">
    <location>
        <begin position="268"/>
        <end position="477"/>
    </location>
</feature>
<evidence type="ECO:0000256" key="4">
    <source>
        <dbReference type="ARBA" id="ARBA00022553"/>
    </source>
</evidence>
<dbReference type="Pfam" id="PF00672">
    <property type="entry name" value="HAMP"/>
    <property type="match status" value="1"/>
</dbReference>
<dbReference type="Proteomes" id="UP000754495">
    <property type="component" value="Unassembled WGS sequence"/>
</dbReference>
<dbReference type="CDD" id="cd00075">
    <property type="entry name" value="HATPase"/>
    <property type="match status" value="1"/>
</dbReference>
<evidence type="ECO:0000313" key="15">
    <source>
        <dbReference type="Proteomes" id="UP000754495"/>
    </source>
</evidence>
<dbReference type="PRINTS" id="PR00344">
    <property type="entry name" value="BCTRLSENSOR"/>
</dbReference>
<dbReference type="EC" id="2.7.13.3" evidence="3"/>
<dbReference type="RefSeq" id="WP_313886113.1">
    <property type="nucleotide sequence ID" value="NZ_JAANOU010000001.1"/>
</dbReference>
<dbReference type="PANTHER" id="PTHR45436:SF5">
    <property type="entry name" value="SENSOR HISTIDINE KINASE TRCS"/>
    <property type="match status" value="1"/>
</dbReference>
<dbReference type="SMART" id="SM00304">
    <property type="entry name" value="HAMP"/>
    <property type="match status" value="1"/>
</dbReference>
<keyword evidence="6 11" id="KW-0812">Transmembrane</keyword>
<comment type="catalytic activity">
    <reaction evidence="1">
        <text>ATP + protein L-histidine = ADP + protein N-phospho-L-histidine.</text>
        <dbReference type="EC" id="2.7.13.3"/>
    </reaction>
</comment>
<comment type="caution">
    <text evidence="14">The sequence shown here is derived from an EMBL/GenBank/DDBJ whole genome shotgun (WGS) entry which is preliminary data.</text>
</comment>
<name>A0ABX0SSP2_9PSEU</name>
<evidence type="ECO:0000256" key="5">
    <source>
        <dbReference type="ARBA" id="ARBA00022679"/>
    </source>
</evidence>
<evidence type="ECO:0000256" key="7">
    <source>
        <dbReference type="ARBA" id="ARBA00022777"/>
    </source>
</evidence>
<evidence type="ECO:0000256" key="10">
    <source>
        <dbReference type="ARBA" id="ARBA00023136"/>
    </source>
</evidence>
<evidence type="ECO:0000256" key="8">
    <source>
        <dbReference type="ARBA" id="ARBA00022989"/>
    </source>
</evidence>
<accession>A0ABX0SSP2</accession>
<dbReference type="Gene3D" id="6.10.340.10">
    <property type="match status" value="1"/>
</dbReference>
<dbReference type="InterPro" id="IPR003661">
    <property type="entry name" value="HisK_dim/P_dom"/>
</dbReference>
<evidence type="ECO:0000313" key="14">
    <source>
        <dbReference type="EMBL" id="NIH79981.1"/>
    </source>
</evidence>
<dbReference type="InterPro" id="IPR004358">
    <property type="entry name" value="Sig_transdc_His_kin-like_C"/>
</dbReference>
<dbReference type="SUPFAM" id="SSF158472">
    <property type="entry name" value="HAMP domain-like"/>
    <property type="match status" value="1"/>
</dbReference>
<dbReference type="InterPro" id="IPR036890">
    <property type="entry name" value="HATPase_C_sf"/>
</dbReference>
<dbReference type="EMBL" id="JAANOU010000001">
    <property type="protein sequence ID" value="NIH79981.1"/>
    <property type="molecule type" value="Genomic_DNA"/>
</dbReference>
<dbReference type="PROSITE" id="PS50109">
    <property type="entry name" value="HIS_KIN"/>
    <property type="match status" value="1"/>
</dbReference>
<evidence type="ECO:0000256" key="1">
    <source>
        <dbReference type="ARBA" id="ARBA00000085"/>
    </source>
</evidence>
<dbReference type="Pfam" id="PF02518">
    <property type="entry name" value="HATPase_c"/>
    <property type="match status" value="1"/>
</dbReference>
<dbReference type="InterPro" id="IPR005467">
    <property type="entry name" value="His_kinase_dom"/>
</dbReference>
<feature type="domain" description="HAMP" evidence="13">
    <location>
        <begin position="201"/>
        <end position="253"/>
    </location>
</feature>
<dbReference type="InterPro" id="IPR036097">
    <property type="entry name" value="HisK_dim/P_sf"/>
</dbReference>